<name>A0A412PEW2_9FIRM</name>
<evidence type="ECO:0000313" key="1">
    <source>
        <dbReference type="EMBL" id="RGT56159.1"/>
    </source>
</evidence>
<protein>
    <submittedName>
        <fullName evidence="1">DUF4298 domain-containing protein</fullName>
    </submittedName>
</protein>
<dbReference type="AlphaFoldDB" id="A0A412PEW2"/>
<dbReference type="Proteomes" id="UP000284731">
    <property type="component" value="Unassembled WGS sequence"/>
</dbReference>
<reference evidence="1 2" key="1">
    <citation type="submission" date="2018-08" db="EMBL/GenBank/DDBJ databases">
        <title>A genome reference for cultivated species of the human gut microbiota.</title>
        <authorList>
            <person name="Zou Y."/>
            <person name="Xue W."/>
            <person name="Luo G."/>
        </authorList>
    </citation>
    <scope>NUCLEOTIDE SEQUENCE [LARGE SCALE GENOMIC DNA]</scope>
    <source>
        <strain evidence="1 2">AF18-46</strain>
    </source>
</reference>
<dbReference type="EMBL" id="QRWX01000002">
    <property type="protein sequence ID" value="RGT56159.1"/>
    <property type="molecule type" value="Genomic_DNA"/>
</dbReference>
<gene>
    <name evidence="1" type="ORF">DWX20_04955</name>
</gene>
<organism evidence="1 2">
    <name type="scientific">Solobacterium moorei</name>
    <dbReference type="NCBI Taxonomy" id="102148"/>
    <lineage>
        <taxon>Bacteria</taxon>
        <taxon>Bacillati</taxon>
        <taxon>Bacillota</taxon>
        <taxon>Erysipelotrichia</taxon>
        <taxon>Erysipelotrichales</taxon>
        <taxon>Erysipelotrichaceae</taxon>
        <taxon>Solobacterium</taxon>
    </lineage>
</organism>
<dbReference type="InterPro" id="IPR025384">
    <property type="entry name" value="DUF4298"/>
</dbReference>
<dbReference type="Pfam" id="PF14131">
    <property type="entry name" value="DUF4298"/>
    <property type="match status" value="1"/>
</dbReference>
<sequence>MQLNKDTLGYLFLTYGKILWVITMKKKTKQVQRIEAMEANMNEVTAVLEETIKATKKLKRVMKKYDAVSKYYSSQDWFDDAQAYSAGKLPEDLVCGVLSEDLAYNMFGDMYQYALSQLEFVTNFLKKH</sequence>
<evidence type="ECO:0000313" key="2">
    <source>
        <dbReference type="Proteomes" id="UP000284731"/>
    </source>
</evidence>
<accession>A0A412PEW2</accession>
<comment type="caution">
    <text evidence="1">The sequence shown here is derived from an EMBL/GenBank/DDBJ whole genome shotgun (WGS) entry which is preliminary data.</text>
</comment>
<proteinExistence type="predicted"/>